<reference evidence="1 2" key="1">
    <citation type="journal article" date="2013" name="Sci. Rep.">
        <title>Extraordinary expansion of a Sorangium cellulosum genome from an alkaline milieu.</title>
        <authorList>
            <person name="Han K."/>
            <person name="Li Z.F."/>
            <person name="Peng R."/>
            <person name="Zhu L.P."/>
            <person name="Zhou T."/>
            <person name="Wang L.G."/>
            <person name="Li S.G."/>
            <person name="Zhang X.B."/>
            <person name="Hu W."/>
            <person name="Wu Z.H."/>
            <person name="Qin N."/>
            <person name="Li Y.Z."/>
        </authorList>
    </citation>
    <scope>NUCLEOTIDE SEQUENCE [LARGE SCALE GENOMIC DNA]</scope>
    <source>
        <strain evidence="1 2">So0157-2</strain>
    </source>
</reference>
<dbReference type="AlphaFoldDB" id="S4YEV2"/>
<dbReference type="HOGENOM" id="CLU_2289829_0_0_7"/>
<dbReference type="EMBL" id="CP003969">
    <property type="protein sequence ID" value="AGP41413.1"/>
    <property type="molecule type" value="Genomic_DNA"/>
</dbReference>
<sequence>MTRELPPYGARSLRRSLAMLEALAAPSELLCARTSPAAELASGLDAALVRGPVLDGLVAALDALGGGTAPPPAAAARRPSVSRRMNEELVSSIRAAALRKL</sequence>
<evidence type="ECO:0000313" key="2">
    <source>
        <dbReference type="Proteomes" id="UP000014803"/>
    </source>
</evidence>
<dbReference type="STRING" id="1254432.SCE1572_47165"/>
<name>S4YEV2_SORCE</name>
<gene>
    <name evidence="1" type="ORF">SCE1572_47165</name>
</gene>
<dbReference type="Proteomes" id="UP000014803">
    <property type="component" value="Chromosome"/>
</dbReference>
<evidence type="ECO:0000313" key="1">
    <source>
        <dbReference type="EMBL" id="AGP41413.1"/>
    </source>
</evidence>
<dbReference type="RefSeq" id="WP_020741270.1">
    <property type="nucleotide sequence ID" value="NC_021658.1"/>
</dbReference>
<proteinExistence type="predicted"/>
<protein>
    <submittedName>
        <fullName evidence="1">Uncharacterized protein</fullName>
    </submittedName>
</protein>
<accession>S4YEV2</accession>
<organism evidence="1 2">
    <name type="scientific">Sorangium cellulosum So0157-2</name>
    <dbReference type="NCBI Taxonomy" id="1254432"/>
    <lineage>
        <taxon>Bacteria</taxon>
        <taxon>Pseudomonadati</taxon>
        <taxon>Myxococcota</taxon>
        <taxon>Polyangia</taxon>
        <taxon>Polyangiales</taxon>
        <taxon>Polyangiaceae</taxon>
        <taxon>Sorangium</taxon>
    </lineage>
</organism>
<dbReference type="KEGG" id="scu:SCE1572_47165"/>